<dbReference type="EMBL" id="JAPDRK010000030">
    <property type="protein sequence ID" value="KAJ9601951.1"/>
    <property type="molecule type" value="Genomic_DNA"/>
</dbReference>
<dbReference type="GO" id="GO:0046165">
    <property type="term" value="P:alcohol biosynthetic process"/>
    <property type="evidence" value="ECO:0007669"/>
    <property type="project" value="UniProtKB-ARBA"/>
</dbReference>
<dbReference type="InterPro" id="IPR000092">
    <property type="entry name" value="Polyprenyl_synt"/>
</dbReference>
<comment type="caution">
    <text evidence="6">The sequence shown here is derived from an EMBL/GenBank/DDBJ whole genome shotgun (WGS) entry which is preliminary data.</text>
</comment>
<dbReference type="GO" id="GO:0004659">
    <property type="term" value="F:prenyltransferase activity"/>
    <property type="evidence" value="ECO:0007669"/>
    <property type="project" value="InterPro"/>
</dbReference>
<dbReference type="CDD" id="cd00685">
    <property type="entry name" value="Trans_IPPS_HT"/>
    <property type="match status" value="1"/>
</dbReference>
<feature type="compositionally biased region" description="Basic residues" evidence="5">
    <location>
        <begin position="67"/>
        <end position="76"/>
    </location>
</feature>
<protein>
    <submittedName>
        <fullName evidence="6">Geranylgeranyl pyrophosphate synthetase</fullName>
    </submittedName>
</protein>
<organism evidence="6 7">
    <name type="scientific">Cladophialophora chaetospira</name>
    <dbReference type="NCBI Taxonomy" id="386627"/>
    <lineage>
        <taxon>Eukaryota</taxon>
        <taxon>Fungi</taxon>
        <taxon>Dikarya</taxon>
        <taxon>Ascomycota</taxon>
        <taxon>Pezizomycotina</taxon>
        <taxon>Eurotiomycetes</taxon>
        <taxon>Chaetothyriomycetidae</taxon>
        <taxon>Chaetothyriales</taxon>
        <taxon>Herpotrichiellaceae</taxon>
        <taxon>Cladophialophora</taxon>
    </lineage>
</organism>
<accession>A0AA38U7L2</accession>
<keyword evidence="1 4" id="KW-0808">Transferase</keyword>
<evidence type="ECO:0000313" key="6">
    <source>
        <dbReference type="EMBL" id="KAJ9601951.1"/>
    </source>
</evidence>
<dbReference type="Gene3D" id="1.10.600.10">
    <property type="entry name" value="Farnesyl Diphosphate Synthase"/>
    <property type="match status" value="1"/>
</dbReference>
<dbReference type="InterPro" id="IPR008949">
    <property type="entry name" value="Isoprenoid_synthase_dom_sf"/>
</dbReference>
<dbReference type="PROSITE" id="PS00723">
    <property type="entry name" value="POLYPRENYL_SYNTHASE_1"/>
    <property type="match status" value="1"/>
</dbReference>
<evidence type="ECO:0000256" key="3">
    <source>
        <dbReference type="ARBA" id="ARBA00022842"/>
    </source>
</evidence>
<keyword evidence="3" id="KW-0460">Magnesium</keyword>
<keyword evidence="2" id="KW-0479">Metal-binding</keyword>
<dbReference type="SFLD" id="SFLDS00005">
    <property type="entry name" value="Isoprenoid_Synthase_Type_I"/>
    <property type="match status" value="1"/>
</dbReference>
<dbReference type="SUPFAM" id="SSF48576">
    <property type="entry name" value="Terpenoid synthases"/>
    <property type="match status" value="1"/>
</dbReference>
<evidence type="ECO:0000256" key="1">
    <source>
        <dbReference type="ARBA" id="ARBA00022679"/>
    </source>
</evidence>
<dbReference type="PROSITE" id="PS00444">
    <property type="entry name" value="POLYPRENYL_SYNTHASE_2"/>
    <property type="match status" value="1"/>
</dbReference>
<proteinExistence type="inferred from homology"/>
<dbReference type="AlphaFoldDB" id="A0AA38U7L2"/>
<gene>
    <name evidence="6" type="primary">BTS1</name>
    <name evidence="6" type="ORF">H2200_013510</name>
</gene>
<name>A0AA38U7L2_9EURO</name>
<dbReference type="Proteomes" id="UP001172673">
    <property type="component" value="Unassembled WGS sequence"/>
</dbReference>
<evidence type="ECO:0000256" key="5">
    <source>
        <dbReference type="SAM" id="MobiDB-lite"/>
    </source>
</evidence>
<dbReference type="Pfam" id="PF00348">
    <property type="entry name" value="polyprenyl_synt"/>
    <property type="match status" value="1"/>
</dbReference>
<feature type="region of interest" description="Disordered" evidence="5">
    <location>
        <begin position="48"/>
        <end position="83"/>
    </location>
</feature>
<keyword evidence="7" id="KW-1185">Reference proteome</keyword>
<reference evidence="6" key="1">
    <citation type="submission" date="2022-10" db="EMBL/GenBank/DDBJ databases">
        <title>Culturing micro-colonial fungi from biological soil crusts in the Mojave desert and describing Neophaeococcomyces mojavensis, and introducing the new genera and species Taxawa tesnikishii.</title>
        <authorList>
            <person name="Kurbessoian T."/>
            <person name="Stajich J.E."/>
        </authorList>
    </citation>
    <scope>NUCLEOTIDE SEQUENCE</scope>
    <source>
        <strain evidence="6">TK_41</strain>
    </source>
</reference>
<sequence>MSTLSAENPASPNAIPIRYSSAGVSNGLTHQPSKSVLTPLPEDSWLSPKHHSVPVMSPPVLSDHTNALKRRHSKKKSAPENLMARRVGEWSPQKEKIITGPYDYLFAHPGKDIRSGLIHAFNAWLHVPPKSLEIITKVVGMLHTSSLLIDDVQDNSVLRRGIPVAHNIFGTAQTINSANYVYFLALQELLHLENREGAMETFTTELLNLHRGQGMDLYWRDTLTCPTEDDYLEMVQNKTGGLFRLAIKLMQAESPEKGRVDCVPLVNLLGLVFQICDDYLNLSSSTYTKNKGVCEDLTEGKFSFPVIHSIRSNTSNLQLINILKQKTTDEEVKRYAVKYMEGTGSFDYTKKVVRELRTKAINLITEMDGGSGKGNEVKMILDKIVDSTLDERNGGS</sequence>
<evidence type="ECO:0000313" key="7">
    <source>
        <dbReference type="Proteomes" id="UP001172673"/>
    </source>
</evidence>
<dbReference type="GO" id="GO:0043386">
    <property type="term" value="P:mycotoxin biosynthetic process"/>
    <property type="evidence" value="ECO:0007669"/>
    <property type="project" value="UniProtKB-ARBA"/>
</dbReference>
<dbReference type="GO" id="GO:0046872">
    <property type="term" value="F:metal ion binding"/>
    <property type="evidence" value="ECO:0007669"/>
    <property type="project" value="UniProtKB-KW"/>
</dbReference>
<dbReference type="GO" id="GO:0008299">
    <property type="term" value="P:isoprenoid biosynthetic process"/>
    <property type="evidence" value="ECO:0007669"/>
    <property type="project" value="InterPro"/>
</dbReference>
<evidence type="ECO:0000256" key="2">
    <source>
        <dbReference type="ARBA" id="ARBA00022723"/>
    </source>
</evidence>
<dbReference type="PANTHER" id="PTHR12001:SF44">
    <property type="entry name" value="GERANYLGERANYL PYROPHOSPHATE SYNTHASE"/>
    <property type="match status" value="1"/>
</dbReference>
<dbReference type="InterPro" id="IPR033749">
    <property type="entry name" value="Polyprenyl_synt_CS"/>
</dbReference>
<comment type="similarity">
    <text evidence="4">Belongs to the FPP/GGPP synthase family.</text>
</comment>
<evidence type="ECO:0000256" key="4">
    <source>
        <dbReference type="RuleBase" id="RU004466"/>
    </source>
</evidence>
<dbReference type="PANTHER" id="PTHR12001">
    <property type="entry name" value="GERANYLGERANYL PYROPHOSPHATE SYNTHASE"/>
    <property type="match status" value="1"/>
</dbReference>